<feature type="compositionally biased region" description="Polar residues" evidence="2">
    <location>
        <begin position="354"/>
        <end position="368"/>
    </location>
</feature>
<dbReference type="PANTHER" id="PTHR23169:SF7">
    <property type="entry name" value="ENVOPLAKIN"/>
    <property type="match status" value="1"/>
</dbReference>
<feature type="compositionally biased region" description="Polar residues" evidence="2">
    <location>
        <begin position="398"/>
        <end position="413"/>
    </location>
</feature>
<gene>
    <name evidence="3" type="ORF">KC01_LOCUS18865</name>
</gene>
<dbReference type="GO" id="GO:0005198">
    <property type="term" value="F:structural molecule activity"/>
    <property type="evidence" value="ECO:0007669"/>
    <property type="project" value="TreeGrafter"/>
</dbReference>
<evidence type="ECO:0000256" key="1">
    <source>
        <dbReference type="SAM" id="Coils"/>
    </source>
</evidence>
<feature type="compositionally biased region" description="Polar residues" evidence="2">
    <location>
        <begin position="423"/>
        <end position="435"/>
    </location>
</feature>
<evidence type="ECO:0000256" key="2">
    <source>
        <dbReference type="SAM" id="MobiDB-lite"/>
    </source>
</evidence>
<feature type="compositionally biased region" description="Polar residues" evidence="2">
    <location>
        <begin position="443"/>
        <end position="458"/>
    </location>
</feature>
<dbReference type="InterPro" id="IPR043197">
    <property type="entry name" value="Plakin"/>
</dbReference>
<feature type="region of interest" description="Disordered" evidence="2">
    <location>
        <begin position="340"/>
        <end position="532"/>
    </location>
</feature>
<dbReference type="Pfam" id="PF21097">
    <property type="entry name" value="SR_plectin_7"/>
    <property type="match status" value="1"/>
</dbReference>
<dbReference type="Gene3D" id="1.20.58.60">
    <property type="match status" value="1"/>
</dbReference>
<keyword evidence="4" id="KW-1185">Reference proteome</keyword>
<dbReference type="GO" id="GO:0045296">
    <property type="term" value="F:cadherin binding"/>
    <property type="evidence" value="ECO:0007669"/>
    <property type="project" value="TreeGrafter"/>
</dbReference>
<name>A0AAV2KKB6_KNICA</name>
<organism evidence="3 4">
    <name type="scientific">Knipowitschia caucasica</name>
    <name type="common">Caucasian dwarf goby</name>
    <name type="synonym">Pomatoschistus caucasicus</name>
    <dbReference type="NCBI Taxonomy" id="637954"/>
    <lineage>
        <taxon>Eukaryota</taxon>
        <taxon>Metazoa</taxon>
        <taxon>Chordata</taxon>
        <taxon>Craniata</taxon>
        <taxon>Vertebrata</taxon>
        <taxon>Euteleostomi</taxon>
        <taxon>Actinopterygii</taxon>
        <taxon>Neopterygii</taxon>
        <taxon>Teleostei</taxon>
        <taxon>Neoteleostei</taxon>
        <taxon>Acanthomorphata</taxon>
        <taxon>Gobiaria</taxon>
        <taxon>Gobiiformes</taxon>
        <taxon>Gobioidei</taxon>
        <taxon>Gobiidae</taxon>
        <taxon>Gobiinae</taxon>
        <taxon>Knipowitschia</taxon>
    </lineage>
</organism>
<dbReference type="GO" id="GO:0005882">
    <property type="term" value="C:intermediate filament"/>
    <property type="evidence" value="ECO:0007669"/>
    <property type="project" value="TreeGrafter"/>
</dbReference>
<evidence type="ECO:0000313" key="3">
    <source>
        <dbReference type="EMBL" id="CAL1589218.1"/>
    </source>
</evidence>
<feature type="compositionally biased region" description="Polar residues" evidence="2">
    <location>
        <begin position="466"/>
        <end position="481"/>
    </location>
</feature>
<accession>A0AAV2KKB6</accession>
<dbReference type="PANTHER" id="PTHR23169">
    <property type="entry name" value="ENVOPLAKIN"/>
    <property type="match status" value="1"/>
</dbReference>
<keyword evidence="1" id="KW-0175">Coiled coil</keyword>
<proteinExistence type="predicted"/>
<dbReference type="Proteomes" id="UP001497482">
    <property type="component" value="Chromosome 18"/>
</dbReference>
<dbReference type="GO" id="GO:0042060">
    <property type="term" value="P:wound healing"/>
    <property type="evidence" value="ECO:0007669"/>
    <property type="project" value="TreeGrafter"/>
</dbReference>
<protein>
    <submittedName>
        <fullName evidence="3">Uncharacterized protein</fullName>
    </submittedName>
</protein>
<feature type="compositionally biased region" description="Polar residues" evidence="2">
    <location>
        <begin position="378"/>
        <end position="390"/>
    </location>
</feature>
<feature type="coiled-coil region" evidence="1">
    <location>
        <begin position="79"/>
        <end position="109"/>
    </location>
</feature>
<reference evidence="3 4" key="1">
    <citation type="submission" date="2024-04" db="EMBL/GenBank/DDBJ databases">
        <authorList>
            <person name="Waldvogel A.-M."/>
            <person name="Schoenle A."/>
        </authorList>
    </citation>
    <scope>NUCLEOTIDE SEQUENCE [LARGE SCALE GENOMIC DNA]</scope>
</reference>
<dbReference type="EMBL" id="OZ035840">
    <property type="protein sequence ID" value="CAL1589218.1"/>
    <property type="molecule type" value="Genomic_DNA"/>
</dbReference>
<evidence type="ECO:0000313" key="4">
    <source>
        <dbReference type="Proteomes" id="UP001497482"/>
    </source>
</evidence>
<feature type="compositionally biased region" description="Basic residues" evidence="2">
    <location>
        <begin position="522"/>
        <end position="532"/>
    </location>
</feature>
<dbReference type="GO" id="GO:0045104">
    <property type="term" value="P:intermediate filament cytoskeleton organization"/>
    <property type="evidence" value="ECO:0007669"/>
    <property type="project" value="InterPro"/>
</dbReference>
<sequence length="532" mass="60728">MIFMRHRRSRHVIQDDLLRGTHMFPSLVQRTMVTIAAPPEDPRAKGLVQDLELMEESLERIHQDVLRRLRRPLDPSNTQEDLARRLQEHEKAALALQKLESEKGALQRDIQPLVSQKPLGPTSSRLPLKLSSINHKMDHISALMVLYQKKASASLFLERHLQTVDGLVSGFEEQLVKDGVLLDAPSALPNRSLQLQSLQKDVVSHKDELNKLGKELELTQQNCSSLQQNFSEFCPDIQRQETQVRALRNRYSSVTAQLADSFIIHTMASAGPGGPDTTDTTLWDFLRGRGVSESGIREMQQDKLHIEIISEVEDSYLARYIPAYGDRIATRRFYLHQAGKTVTDNQTHRPRLSDPQTSDSQTHRSTLRPTDLRLSDPQIDSQTHRPQTLRPTDLRLSDPQTSDSQTHRPQTLRPTDLRLSDPQIDSQTHRPQTLRPTDLRLSDPQTSDSQTHRPQTLRPTDLRLSDPQTSDSQTHRPQTLRPTDLRLSDPQTSDSQTHRPQTLRPTDLRLSDPQIDSQTHRPSTHRPPHRTS</sequence>
<feature type="compositionally biased region" description="Polar residues" evidence="2">
    <location>
        <begin position="489"/>
        <end position="504"/>
    </location>
</feature>
<dbReference type="GO" id="GO:0005737">
    <property type="term" value="C:cytoplasm"/>
    <property type="evidence" value="ECO:0007669"/>
    <property type="project" value="TreeGrafter"/>
</dbReference>
<feature type="coiled-coil region" evidence="1">
    <location>
        <begin position="195"/>
        <end position="257"/>
    </location>
</feature>
<dbReference type="GO" id="GO:0016020">
    <property type="term" value="C:membrane"/>
    <property type="evidence" value="ECO:0007669"/>
    <property type="project" value="TreeGrafter"/>
</dbReference>
<dbReference type="AlphaFoldDB" id="A0AAV2KKB6"/>